<dbReference type="InterPro" id="IPR053924">
    <property type="entry name" value="RecX_HTH_2nd"/>
</dbReference>
<dbReference type="Gene3D" id="1.10.10.10">
    <property type="entry name" value="Winged helix-like DNA-binding domain superfamily/Winged helix DNA-binding domain"/>
    <property type="match status" value="2"/>
</dbReference>
<dbReference type="InterPro" id="IPR053925">
    <property type="entry name" value="RecX_HTH_3rd"/>
</dbReference>
<gene>
    <name evidence="5" type="primary">recX</name>
    <name evidence="9" type="ORF">ACFOET_10485</name>
</gene>
<dbReference type="RefSeq" id="WP_379022298.1">
    <property type="nucleotide sequence ID" value="NZ_JBHRTA010000030.1"/>
</dbReference>
<feature type="domain" description="RecX second three-helical" evidence="6">
    <location>
        <begin position="75"/>
        <end position="116"/>
    </location>
</feature>
<dbReference type="Pfam" id="PF21981">
    <property type="entry name" value="RecX_HTH3"/>
    <property type="match status" value="1"/>
</dbReference>
<proteinExistence type="inferred from homology"/>
<evidence type="ECO:0000256" key="1">
    <source>
        <dbReference type="ARBA" id="ARBA00004496"/>
    </source>
</evidence>
<evidence type="ECO:0000259" key="6">
    <source>
        <dbReference type="Pfam" id="PF02631"/>
    </source>
</evidence>
<organism evidence="9 10">
    <name type="scientific">Parapedobacter deserti</name>
    <dbReference type="NCBI Taxonomy" id="1912957"/>
    <lineage>
        <taxon>Bacteria</taxon>
        <taxon>Pseudomonadati</taxon>
        <taxon>Bacteroidota</taxon>
        <taxon>Sphingobacteriia</taxon>
        <taxon>Sphingobacteriales</taxon>
        <taxon>Sphingobacteriaceae</taxon>
        <taxon>Parapedobacter</taxon>
    </lineage>
</organism>
<dbReference type="PANTHER" id="PTHR33602:SF1">
    <property type="entry name" value="REGULATORY PROTEIN RECX FAMILY PROTEIN"/>
    <property type="match status" value="1"/>
</dbReference>
<comment type="subcellular location">
    <subcellularLocation>
        <location evidence="1 5">Cytoplasm</location>
    </subcellularLocation>
</comment>
<dbReference type="InterPro" id="IPR003783">
    <property type="entry name" value="Regulatory_RecX"/>
</dbReference>
<evidence type="ECO:0000256" key="5">
    <source>
        <dbReference type="HAMAP-Rule" id="MF_01114"/>
    </source>
</evidence>
<dbReference type="Pfam" id="PF02631">
    <property type="entry name" value="RecX_HTH2"/>
    <property type="match status" value="1"/>
</dbReference>
<comment type="caution">
    <text evidence="9">The sequence shown here is derived from an EMBL/GenBank/DDBJ whole genome shotgun (WGS) entry which is preliminary data.</text>
</comment>
<evidence type="ECO:0000313" key="9">
    <source>
        <dbReference type="EMBL" id="MFC3198036.1"/>
    </source>
</evidence>
<protein>
    <recommendedName>
        <fullName evidence="3 5">Regulatory protein RecX</fullName>
    </recommendedName>
</protein>
<dbReference type="InterPro" id="IPR053926">
    <property type="entry name" value="RecX_HTH_1st"/>
</dbReference>
<reference evidence="10" key="1">
    <citation type="journal article" date="2019" name="Int. J. Syst. Evol. Microbiol.">
        <title>The Global Catalogue of Microorganisms (GCM) 10K type strain sequencing project: providing services to taxonomists for standard genome sequencing and annotation.</title>
        <authorList>
            <consortium name="The Broad Institute Genomics Platform"/>
            <consortium name="The Broad Institute Genome Sequencing Center for Infectious Disease"/>
            <person name="Wu L."/>
            <person name="Ma J."/>
        </authorList>
    </citation>
    <scope>NUCLEOTIDE SEQUENCE [LARGE SCALE GENOMIC DNA]</scope>
    <source>
        <strain evidence="10">KCTC 52416</strain>
    </source>
</reference>
<feature type="domain" description="RecX first three-helical" evidence="8">
    <location>
        <begin position="29"/>
        <end position="68"/>
    </location>
</feature>
<evidence type="ECO:0000256" key="3">
    <source>
        <dbReference type="ARBA" id="ARBA00018111"/>
    </source>
</evidence>
<dbReference type="HAMAP" id="MF_01114">
    <property type="entry name" value="RecX"/>
    <property type="match status" value="1"/>
</dbReference>
<evidence type="ECO:0000256" key="4">
    <source>
        <dbReference type="ARBA" id="ARBA00022490"/>
    </source>
</evidence>
<name>A0ABV7JPJ9_9SPHI</name>
<evidence type="ECO:0000256" key="2">
    <source>
        <dbReference type="ARBA" id="ARBA00009695"/>
    </source>
</evidence>
<dbReference type="Pfam" id="PF21982">
    <property type="entry name" value="RecX_HTH1"/>
    <property type="match status" value="1"/>
</dbReference>
<dbReference type="EMBL" id="JBHRTA010000030">
    <property type="protein sequence ID" value="MFC3198036.1"/>
    <property type="molecule type" value="Genomic_DNA"/>
</dbReference>
<dbReference type="Proteomes" id="UP001595526">
    <property type="component" value="Unassembled WGS sequence"/>
</dbReference>
<dbReference type="PANTHER" id="PTHR33602">
    <property type="entry name" value="REGULATORY PROTEIN RECX FAMILY PROTEIN"/>
    <property type="match status" value="1"/>
</dbReference>
<dbReference type="InterPro" id="IPR036388">
    <property type="entry name" value="WH-like_DNA-bd_sf"/>
</dbReference>
<keyword evidence="4 5" id="KW-0963">Cytoplasm</keyword>
<keyword evidence="10" id="KW-1185">Reference proteome</keyword>
<accession>A0ABV7JPJ9</accession>
<evidence type="ECO:0000313" key="10">
    <source>
        <dbReference type="Proteomes" id="UP001595526"/>
    </source>
</evidence>
<evidence type="ECO:0000259" key="7">
    <source>
        <dbReference type="Pfam" id="PF21981"/>
    </source>
</evidence>
<evidence type="ECO:0000259" key="8">
    <source>
        <dbReference type="Pfam" id="PF21982"/>
    </source>
</evidence>
<comment type="function">
    <text evidence="5">Modulates RecA activity.</text>
</comment>
<feature type="domain" description="RecX third three-helical" evidence="7">
    <location>
        <begin position="124"/>
        <end position="169"/>
    </location>
</feature>
<sequence>MGTVLIFPILAQMDDFRETKRKTITPQQAKSKAEAYCVYQERSQQEVRDKLYSLGLHKSDVETIITDLIGENFLNEERFALAYAAGRFRMKGWGRHKIKQGLKQKSVSAPLIRAALASLDEQEYRAKLHDLLQAKARTERETHTYKRKHKLLRYALGKGFESELIMELLNDNDL</sequence>
<comment type="similarity">
    <text evidence="2 5">Belongs to the RecX family.</text>
</comment>